<feature type="domain" description="ABC transmembrane type-1" evidence="9">
    <location>
        <begin position="85"/>
        <end position="269"/>
    </location>
</feature>
<feature type="transmembrane region" description="Helical" evidence="7">
    <location>
        <begin position="126"/>
        <end position="145"/>
    </location>
</feature>
<keyword evidence="2 7" id="KW-0813">Transport</keyword>
<name>A0A8J3RL90_9ACTN</name>
<dbReference type="InterPro" id="IPR035906">
    <property type="entry name" value="MetI-like_sf"/>
</dbReference>
<evidence type="ECO:0000256" key="6">
    <source>
        <dbReference type="ARBA" id="ARBA00023136"/>
    </source>
</evidence>
<evidence type="ECO:0000259" key="9">
    <source>
        <dbReference type="PROSITE" id="PS50928"/>
    </source>
</evidence>
<feature type="compositionally biased region" description="Basic and acidic residues" evidence="8">
    <location>
        <begin position="1"/>
        <end position="10"/>
    </location>
</feature>
<evidence type="ECO:0000256" key="3">
    <source>
        <dbReference type="ARBA" id="ARBA00022475"/>
    </source>
</evidence>
<keyword evidence="11" id="KW-1185">Reference proteome</keyword>
<evidence type="ECO:0000256" key="2">
    <source>
        <dbReference type="ARBA" id="ARBA00022448"/>
    </source>
</evidence>
<evidence type="ECO:0000256" key="4">
    <source>
        <dbReference type="ARBA" id="ARBA00022692"/>
    </source>
</evidence>
<keyword evidence="6 7" id="KW-0472">Membrane</keyword>
<dbReference type="GO" id="GO:0055085">
    <property type="term" value="P:transmembrane transport"/>
    <property type="evidence" value="ECO:0007669"/>
    <property type="project" value="InterPro"/>
</dbReference>
<dbReference type="Proteomes" id="UP000616724">
    <property type="component" value="Unassembled WGS sequence"/>
</dbReference>
<dbReference type="Gene3D" id="1.10.3720.10">
    <property type="entry name" value="MetI-like"/>
    <property type="match status" value="1"/>
</dbReference>
<proteinExistence type="inferred from homology"/>
<comment type="subcellular location">
    <subcellularLocation>
        <location evidence="1 7">Cell membrane</location>
        <topology evidence="1 7">Multi-pass membrane protein</topology>
    </subcellularLocation>
</comment>
<dbReference type="EMBL" id="BOOH01000041">
    <property type="protein sequence ID" value="GIH78596.1"/>
    <property type="molecule type" value="Genomic_DNA"/>
</dbReference>
<comment type="caution">
    <text evidence="10">The sequence shown here is derived from an EMBL/GenBank/DDBJ whole genome shotgun (WGS) entry which is preliminary data.</text>
</comment>
<keyword evidence="3" id="KW-1003">Cell membrane</keyword>
<evidence type="ECO:0000256" key="7">
    <source>
        <dbReference type="RuleBase" id="RU363032"/>
    </source>
</evidence>
<feature type="transmembrane region" description="Helical" evidence="7">
    <location>
        <begin position="151"/>
        <end position="173"/>
    </location>
</feature>
<feature type="transmembrane region" description="Helical" evidence="7">
    <location>
        <begin position="247"/>
        <end position="265"/>
    </location>
</feature>
<organism evidence="10 11">
    <name type="scientific">Planobispora longispora</name>
    <dbReference type="NCBI Taxonomy" id="28887"/>
    <lineage>
        <taxon>Bacteria</taxon>
        <taxon>Bacillati</taxon>
        <taxon>Actinomycetota</taxon>
        <taxon>Actinomycetes</taxon>
        <taxon>Streptosporangiales</taxon>
        <taxon>Streptosporangiaceae</taxon>
        <taxon>Planobispora</taxon>
    </lineage>
</organism>
<sequence length="284" mass="30415">MNETGRDAARVKAPGEAPGPGRGARAGWAGRVAARVLTVAGVPALLVLAWQVYSSLSENFYVPAPGRVARAFVETWFSERLLDDVLPSLARLLAGYALAAAAGVGLGVAIGLSPRLRAAAEPVLEFFRAIPPPVLVPLIMVLAGIDDGMKVLVIASGCVWPILLNTVEGVRALDEVLSDTCRMYGVRGPSRLRHLVLRGASPQIMAGLRQALSIGIILMVISEMFASSSGLGFTIVLFQRGFEIPEMWSGILLLGLLGYTLALLFRRLERRVLSWHRGRGVDRA</sequence>
<gene>
    <name evidence="10" type="primary">ssuC_3</name>
    <name evidence="10" type="ORF">Plo01_50250</name>
</gene>
<feature type="transmembrane region" description="Helical" evidence="7">
    <location>
        <begin position="211"/>
        <end position="235"/>
    </location>
</feature>
<dbReference type="PANTHER" id="PTHR30151">
    <property type="entry name" value="ALKANE SULFONATE ABC TRANSPORTER-RELATED, MEMBRANE SUBUNIT"/>
    <property type="match status" value="1"/>
</dbReference>
<dbReference type="InterPro" id="IPR000515">
    <property type="entry name" value="MetI-like"/>
</dbReference>
<feature type="transmembrane region" description="Helical" evidence="7">
    <location>
        <begin position="32"/>
        <end position="53"/>
    </location>
</feature>
<dbReference type="GO" id="GO:0005886">
    <property type="term" value="C:plasma membrane"/>
    <property type="evidence" value="ECO:0007669"/>
    <property type="project" value="UniProtKB-SubCell"/>
</dbReference>
<dbReference type="Pfam" id="PF00528">
    <property type="entry name" value="BPD_transp_1"/>
    <property type="match status" value="1"/>
</dbReference>
<keyword evidence="4 7" id="KW-0812">Transmembrane</keyword>
<dbReference type="PANTHER" id="PTHR30151:SF38">
    <property type="entry name" value="ALIPHATIC SULFONATES TRANSPORT PERMEASE PROTEIN SSUC-RELATED"/>
    <property type="match status" value="1"/>
</dbReference>
<feature type="region of interest" description="Disordered" evidence="8">
    <location>
        <begin position="1"/>
        <end position="24"/>
    </location>
</feature>
<dbReference type="SUPFAM" id="SSF161098">
    <property type="entry name" value="MetI-like"/>
    <property type="match status" value="1"/>
</dbReference>
<dbReference type="AlphaFoldDB" id="A0A8J3RL90"/>
<reference evidence="10 11" key="1">
    <citation type="submission" date="2021-01" db="EMBL/GenBank/DDBJ databases">
        <title>Whole genome shotgun sequence of Planobispora longispora NBRC 13918.</title>
        <authorList>
            <person name="Komaki H."/>
            <person name="Tamura T."/>
        </authorList>
    </citation>
    <scope>NUCLEOTIDE SEQUENCE [LARGE SCALE GENOMIC DNA]</scope>
    <source>
        <strain evidence="10 11">NBRC 13918</strain>
    </source>
</reference>
<dbReference type="RefSeq" id="WP_203893096.1">
    <property type="nucleotide sequence ID" value="NZ_BOOH01000041.1"/>
</dbReference>
<keyword evidence="5 7" id="KW-1133">Transmembrane helix</keyword>
<protein>
    <submittedName>
        <fullName evidence="10">Nitrate ABC transporter permease</fullName>
    </submittedName>
</protein>
<evidence type="ECO:0000313" key="11">
    <source>
        <dbReference type="Proteomes" id="UP000616724"/>
    </source>
</evidence>
<evidence type="ECO:0000313" key="10">
    <source>
        <dbReference type="EMBL" id="GIH78596.1"/>
    </source>
</evidence>
<comment type="similarity">
    <text evidence="7">Belongs to the binding-protein-dependent transport system permease family.</text>
</comment>
<accession>A0A8J3RL90</accession>
<feature type="transmembrane region" description="Helical" evidence="7">
    <location>
        <begin position="93"/>
        <end position="114"/>
    </location>
</feature>
<dbReference type="PROSITE" id="PS50928">
    <property type="entry name" value="ABC_TM1"/>
    <property type="match status" value="1"/>
</dbReference>
<evidence type="ECO:0000256" key="8">
    <source>
        <dbReference type="SAM" id="MobiDB-lite"/>
    </source>
</evidence>
<evidence type="ECO:0000256" key="1">
    <source>
        <dbReference type="ARBA" id="ARBA00004651"/>
    </source>
</evidence>
<evidence type="ECO:0000256" key="5">
    <source>
        <dbReference type="ARBA" id="ARBA00022989"/>
    </source>
</evidence>